<sequence length="157" mass="17508">MLRWELLLLTVVPVLCLYPATSKGWYRGHIRQPGTWGLFSEHMNTGAPRRTHLHSSFLRTSILSTPHFTHLVPRHPSPGTPTPSLPSGVVEALPGVVAKVMEKYGPAAASPPAPVYPNTEPPVIWFPQQEEECPEPHVFPSSSCWWCHFPGFGGRWI</sequence>
<name>A0A5B7DTF6_PORTR</name>
<gene>
    <name evidence="2" type="ORF">E2C01_017813</name>
</gene>
<proteinExistence type="predicted"/>
<feature type="signal peptide" evidence="1">
    <location>
        <begin position="1"/>
        <end position="16"/>
    </location>
</feature>
<evidence type="ECO:0000313" key="2">
    <source>
        <dbReference type="EMBL" id="MPC24720.1"/>
    </source>
</evidence>
<organism evidence="2 3">
    <name type="scientific">Portunus trituberculatus</name>
    <name type="common">Swimming crab</name>
    <name type="synonym">Neptunus trituberculatus</name>
    <dbReference type="NCBI Taxonomy" id="210409"/>
    <lineage>
        <taxon>Eukaryota</taxon>
        <taxon>Metazoa</taxon>
        <taxon>Ecdysozoa</taxon>
        <taxon>Arthropoda</taxon>
        <taxon>Crustacea</taxon>
        <taxon>Multicrustacea</taxon>
        <taxon>Malacostraca</taxon>
        <taxon>Eumalacostraca</taxon>
        <taxon>Eucarida</taxon>
        <taxon>Decapoda</taxon>
        <taxon>Pleocyemata</taxon>
        <taxon>Brachyura</taxon>
        <taxon>Eubrachyura</taxon>
        <taxon>Portunoidea</taxon>
        <taxon>Portunidae</taxon>
        <taxon>Portuninae</taxon>
        <taxon>Portunus</taxon>
    </lineage>
</organism>
<reference evidence="2 3" key="1">
    <citation type="submission" date="2019-05" db="EMBL/GenBank/DDBJ databases">
        <title>Another draft genome of Portunus trituberculatus and its Hox gene families provides insights of decapod evolution.</title>
        <authorList>
            <person name="Jeong J.-H."/>
            <person name="Song I."/>
            <person name="Kim S."/>
            <person name="Choi T."/>
            <person name="Kim D."/>
            <person name="Ryu S."/>
            <person name="Kim W."/>
        </authorList>
    </citation>
    <scope>NUCLEOTIDE SEQUENCE [LARGE SCALE GENOMIC DNA]</scope>
    <source>
        <tissue evidence="2">Muscle</tissue>
    </source>
</reference>
<keyword evidence="3" id="KW-1185">Reference proteome</keyword>
<evidence type="ECO:0000256" key="1">
    <source>
        <dbReference type="SAM" id="SignalP"/>
    </source>
</evidence>
<dbReference type="EMBL" id="VSRR010001365">
    <property type="protein sequence ID" value="MPC24720.1"/>
    <property type="molecule type" value="Genomic_DNA"/>
</dbReference>
<accession>A0A5B7DTF6</accession>
<comment type="caution">
    <text evidence="2">The sequence shown here is derived from an EMBL/GenBank/DDBJ whole genome shotgun (WGS) entry which is preliminary data.</text>
</comment>
<dbReference type="Proteomes" id="UP000324222">
    <property type="component" value="Unassembled WGS sequence"/>
</dbReference>
<keyword evidence="1" id="KW-0732">Signal</keyword>
<evidence type="ECO:0000313" key="3">
    <source>
        <dbReference type="Proteomes" id="UP000324222"/>
    </source>
</evidence>
<protein>
    <submittedName>
        <fullName evidence="2">Uncharacterized protein</fullName>
    </submittedName>
</protein>
<feature type="chain" id="PRO_5022825204" evidence="1">
    <location>
        <begin position="17"/>
        <end position="157"/>
    </location>
</feature>
<dbReference type="AlphaFoldDB" id="A0A5B7DTF6"/>